<dbReference type="Proteomes" id="UP000031982">
    <property type="component" value="Unassembled WGS sequence"/>
</dbReference>
<dbReference type="RefSeq" id="WP_255211761.1">
    <property type="nucleotide sequence ID" value="NZ_JARTHD010000042.1"/>
</dbReference>
<organism evidence="1 2">
    <name type="scientific">Bacillus badius</name>
    <dbReference type="NCBI Taxonomy" id="1455"/>
    <lineage>
        <taxon>Bacteria</taxon>
        <taxon>Bacillati</taxon>
        <taxon>Bacillota</taxon>
        <taxon>Bacilli</taxon>
        <taxon>Bacillales</taxon>
        <taxon>Bacillaceae</taxon>
        <taxon>Pseudobacillus</taxon>
    </lineage>
</organism>
<name>A0ABR5AR12_BACBA</name>
<evidence type="ECO:0000313" key="2">
    <source>
        <dbReference type="Proteomes" id="UP000031982"/>
    </source>
</evidence>
<evidence type="ECO:0000313" key="1">
    <source>
        <dbReference type="EMBL" id="KIL77070.1"/>
    </source>
</evidence>
<protein>
    <recommendedName>
        <fullName evidence="3">Mobile element protein</fullName>
    </recommendedName>
</protein>
<reference evidence="1 2" key="1">
    <citation type="submission" date="2015-01" db="EMBL/GenBank/DDBJ databases">
        <title>Genome Assembly of Bacillus badius MTCC 1458.</title>
        <authorList>
            <person name="Verma A."/>
            <person name="Khatri I."/>
            <person name="Mual P."/>
            <person name="Subramanian S."/>
            <person name="Krishnamurthi S."/>
        </authorList>
    </citation>
    <scope>NUCLEOTIDE SEQUENCE [LARGE SCALE GENOMIC DNA]</scope>
    <source>
        <strain evidence="1 2">MTCC 1458</strain>
    </source>
</reference>
<dbReference type="EMBL" id="JXLP01000018">
    <property type="protein sequence ID" value="KIL77070.1"/>
    <property type="molecule type" value="Genomic_DNA"/>
</dbReference>
<sequence length="44" mass="5272">MTVTRELQNALEKHGKTLMQIINEHIVEDEKEQALLGKKKWRHF</sequence>
<keyword evidence="2" id="KW-1185">Reference proteome</keyword>
<evidence type="ECO:0008006" key="3">
    <source>
        <dbReference type="Google" id="ProtNLM"/>
    </source>
</evidence>
<comment type="caution">
    <text evidence="1">The sequence shown here is derived from an EMBL/GenBank/DDBJ whole genome shotgun (WGS) entry which is preliminary data.</text>
</comment>
<gene>
    <name evidence="1" type="ORF">SD77_1822</name>
</gene>
<proteinExistence type="predicted"/>
<accession>A0ABR5AR12</accession>